<dbReference type="Gene3D" id="3.40.1090.10">
    <property type="entry name" value="Cytosolic phospholipase A2 catalytic domain"/>
    <property type="match status" value="1"/>
</dbReference>
<dbReference type="Gene3D" id="1.25.40.20">
    <property type="entry name" value="Ankyrin repeat-containing domain"/>
    <property type="match status" value="3"/>
</dbReference>
<feature type="repeat" description="ANK" evidence="7">
    <location>
        <begin position="150"/>
        <end position="178"/>
    </location>
</feature>
<evidence type="ECO:0000256" key="5">
    <source>
        <dbReference type="ARBA" id="ARBA00023098"/>
    </source>
</evidence>
<dbReference type="EMBL" id="JAHLQT010025476">
    <property type="protein sequence ID" value="KAG7164464.1"/>
    <property type="molecule type" value="Genomic_DNA"/>
</dbReference>
<dbReference type="GO" id="GO:2000304">
    <property type="term" value="P:positive regulation of ceramide biosynthetic process"/>
    <property type="evidence" value="ECO:0007669"/>
    <property type="project" value="TreeGrafter"/>
</dbReference>
<dbReference type="EC" id="3.1.1.4" evidence="1"/>
<comment type="catalytic activity">
    <reaction evidence="6">
        <text>a 1,2-diacyl-sn-glycero-3-phosphocholine + H2O = a 1-acyl-sn-glycero-3-phosphocholine + a fatty acid + H(+)</text>
        <dbReference type="Rhea" id="RHEA:15801"/>
        <dbReference type="ChEBI" id="CHEBI:15377"/>
        <dbReference type="ChEBI" id="CHEBI:15378"/>
        <dbReference type="ChEBI" id="CHEBI:28868"/>
        <dbReference type="ChEBI" id="CHEBI:57643"/>
        <dbReference type="ChEBI" id="CHEBI:58168"/>
        <dbReference type="EC" id="3.1.1.4"/>
    </reaction>
    <physiologicalReaction direction="left-to-right" evidence="6">
        <dbReference type="Rhea" id="RHEA:15802"/>
    </physiologicalReaction>
</comment>
<keyword evidence="2" id="KW-0677">Repeat</keyword>
<dbReference type="InterPro" id="IPR002641">
    <property type="entry name" value="PNPLA_dom"/>
</dbReference>
<organism evidence="10 11">
    <name type="scientific">Homarus americanus</name>
    <name type="common">American lobster</name>
    <dbReference type="NCBI Taxonomy" id="6706"/>
    <lineage>
        <taxon>Eukaryota</taxon>
        <taxon>Metazoa</taxon>
        <taxon>Ecdysozoa</taxon>
        <taxon>Arthropoda</taxon>
        <taxon>Crustacea</taxon>
        <taxon>Multicrustacea</taxon>
        <taxon>Malacostraca</taxon>
        <taxon>Eumalacostraca</taxon>
        <taxon>Eucarida</taxon>
        <taxon>Decapoda</taxon>
        <taxon>Pleocyemata</taxon>
        <taxon>Astacidea</taxon>
        <taxon>Nephropoidea</taxon>
        <taxon>Nephropidae</taxon>
        <taxon>Homarus</taxon>
    </lineage>
</organism>
<dbReference type="PROSITE" id="PS50297">
    <property type="entry name" value="ANK_REP_REGION"/>
    <property type="match status" value="2"/>
</dbReference>
<evidence type="ECO:0000256" key="2">
    <source>
        <dbReference type="ARBA" id="ARBA00022737"/>
    </source>
</evidence>
<dbReference type="PANTHER" id="PTHR24139:SF34">
    <property type="entry name" value="85_88 KDA CALCIUM-INDEPENDENT PHOSPHOLIPASE A2"/>
    <property type="match status" value="1"/>
</dbReference>
<dbReference type="Pfam" id="PF12796">
    <property type="entry name" value="Ank_2"/>
    <property type="match status" value="1"/>
</dbReference>
<feature type="short sequence motif" description="GXSXG" evidence="8">
    <location>
        <begin position="336"/>
        <end position="340"/>
    </location>
</feature>
<proteinExistence type="predicted"/>
<dbReference type="GO" id="GO:0006629">
    <property type="term" value="P:lipid metabolic process"/>
    <property type="evidence" value="ECO:0007669"/>
    <property type="project" value="UniProtKB-KW"/>
</dbReference>
<feature type="domain" description="PNPLA" evidence="9">
    <location>
        <begin position="300"/>
        <end position="436"/>
    </location>
</feature>
<protein>
    <recommendedName>
        <fullName evidence="1">phospholipase A2</fullName>
        <ecNumber evidence="1">3.1.1.4</ecNumber>
    </recommendedName>
</protein>
<reference evidence="10" key="1">
    <citation type="journal article" date="2021" name="Sci. Adv.">
        <title>The American lobster genome reveals insights on longevity, neural, and immune adaptations.</title>
        <authorList>
            <person name="Polinski J.M."/>
            <person name="Zimin A.V."/>
            <person name="Clark K.F."/>
            <person name="Kohn A.B."/>
            <person name="Sadowski N."/>
            <person name="Timp W."/>
            <person name="Ptitsyn A."/>
            <person name="Khanna P."/>
            <person name="Romanova D.Y."/>
            <person name="Williams P."/>
            <person name="Greenwood S.J."/>
            <person name="Moroz L.L."/>
            <person name="Walt D.R."/>
            <person name="Bodnar A.G."/>
        </authorList>
    </citation>
    <scope>NUCLEOTIDE SEQUENCE</scope>
    <source>
        <strain evidence="10">GMGI-L3</strain>
    </source>
</reference>
<evidence type="ECO:0000313" key="10">
    <source>
        <dbReference type="EMBL" id="KAG7164464.1"/>
    </source>
</evidence>
<dbReference type="Pfam" id="PF01734">
    <property type="entry name" value="Patatin"/>
    <property type="match status" value="1"/>
</dbReference>
<dbReference type="AlphaFoldDB" id="A0A8J5MVF0"/>
<feature type="repeat" description="ANK" evidence="7">
    <location>
        <begin position="84"/>
        <end position="116"/>
    </location>
</feature>
<dbReference type="InterPro" id="IPR016035">
    <property type="entry name" value="Acyl_Trfase/lysoPLipase"/>
</dbReference>
<evidence type="ECO:0000256" key="4">
    <source>
        <dbReference type="ARBA" id="ARBA00023043"/>
    </source>
</evidence>
<evidence type="ECO:0000313" key="11">
    <source>
        <dbReference type="Proteomes" id="UP000747542"/>
    </source>
</evidence>
<dbReference type="GO" id="GO:0047499">
    <property type="term" value="F:calcium-independent phospholipase A2 activity"/>
    <property type="evidence" value="ECO:0007669"/>
    <property type="project" value="InterPro"/>
</dbReference>
<comment type="caution">
    <text evidence="8">Lacks conserved residue(s) required for the propagation of feature annotation.</text>
</comment>
<dbReference type="Proteomes" id="UP000747542">
    <property type="component" value="Unassembled WGS sequence"/>
</dbReference>
<evidence type="ECO:0000256" key="8">
    <source>
        <dbReference type="PROSITE-ProRule" id="PRU01161"/>
    </source>
</evidence>
<dbReference type="InterPro" id="IPR047148">
    <property type="entry name" value="PLPL9"/>
</dbReference>
<dbReference type="SUPFAM" id="SSF48403">
    <property type="entry name" value="Ankyrin repeat"/>
    <property type="match status" value="1"/>
</dbReference>
<comment type="caution">
    <text evidence="10">The sequence shown here is derived from an EMBL/GenBank/DDBJ whole genome shotgun (WGS) entry which is preliminary data.</text>
</comment>
<dbReference type="GO" id="GO:0052816">
    <property type="term" value="F:long-chain fatty acyl-CoA hydrolase activity"/>
    <property type="evidence" value="ECO:0007669"/>
    <property type="project" value="TreeGrafter"/>
</dbReference>
<dbReference type="PANTHER" id="PTHR24139">
    <property type="entry name" value="CALCIUM-INDEPENDENT PHOSPHOLIPASE A2"/>
    <property type="match status" value="1"/>
</dbReference>
<dbReference type="PROSITE" id="PS51635">
    <property type="entry name" value="PNPLA"/>
    <property type="match status" value="1"/>
</dbReference>
<keyword evidence="11" id="KW-1185">Reference proteome</keyword>
<dbReference type="GO" id="GO:0005739">
    <property type="term" value="C:mitochondrion"/>
    <property type="evidence" value="ECO:0007669"/>
    <property type="project" value="TreeGrafter"/>
</dbReference>
<name>A0A8J5MVF0_HOMAM</name>
<dbReference type="SMART" id="SM00248">
    <property type="entry name" value="ANK"/>
    <property type="match status" value="4"/>
</dbReference>
<sequence>MSQFFGKLARGLGWGPQPTKVNNVNWNDYANRTFTFVEGTFIIVSLAEDDIKEDPNLTYELIIHKEINNSRNAYSYLNVAEDNEGLYPLNVAVENENEKVIGALIAAGAALDVADKSGNTPLHIAATKSVAVIQALKVKYHHILNKKNHAQETPLLLAAQCSKLENVKYLIQLGANVNHKVLRNRIQCIVTLLCRGATANCADLEGTTPLHLAAAQCSTTLVQACGLRAVCQVTLSACSDGCLDEGNFNGVPLYEKPLLRSRWIMDEQLSSAQIAESIRQVLGRWQVTNCSNSQRTGRVLCLDGGGIKGLVMTQMLFVIQEMLGKPIRECFDWISGTSTGGFLALMLCSEFSSHTSKNGQEKVFVGGRPYEAGPLEEILMKEFGEDTMMSSIKSPRVMVTSTLADRLPPDLHLFRNYESPMSVLELSTVFYRSILV</sequence>
<evidence type="ECO:0000256" key="6">
    <source>
        <dbReference type="ARBA" id="ARBA00023422"/>
    </source>
</evidence>
<dbReference type="InterPro" id="IPR036770">
    <property type="entry name" value="Ankyrin_rpt-contain_sf"/>
</dbReference>
<evidence type="ECO:0000256" key="7">
    <source>
        <dbReference type="PROSITE-ProRule" id="PRU00023"/>
    </source>
</evidence>
<keyword evidence="5" id="KW-0443">Lipid metabolism</keyword>
<keyword evidence="3" id="KW-0378">Hydrolase</keyword>
<dbReference type="InterPro" id="IPR002110">
    <property type="entry name" value="Ankyrin_rpt"/>
</dbReference>
<accession>A0A8J5MVF0</accession>
<dbReference type="PROSITE" id="PS50088">
    <property type="entry name" value="ANK_REPEAT"/>
    <property type="match status" value="2"/>
</dbReference>
<dbReference type="SUPFAM" id="SSF52151">
    <property type="entry name" value="FabD/lysophospholipase-like"/>
    <property type="match status" value="1"/>
</dbReference>
<keyword evidence="4 7" id="KW-0040">ANK repeat</keyword>
<feature type="short sequence motif" description="GXGXXG" evidence="8">
    <location>
        <begin position="304"/>
        <end position="309"/>
    </location>
</feature>
<evidence type="ECO:0000256" key="3">
    <source>
        <dbReference type="ARBA" id="ARBA00022801"/>
    </source>
</evidence>
<evidence type="ECO:0000259" key="9">
    <source>
        <dbReference type="PROSITE" id="PS51635"/>
    </source>
</evidence>
<evidence type="ECO:0000256" key="1">
    <source>
        <dbReference type="ARBA" id="ARBA00013278"/>
    </source>
</evidence>
<gene>
    <name evidence="10" type="primary">Pla2g6-L2</name>
    <name evidence="10" type="ORF">Hamer_G003671</name>
</gene>